<proteinExistence type="predicted"/>
<gene>
    <name evidence="2" type="ORF">EV356DRAFT_344924</name>
</gene>
<organism evidence="2 3">
    <name type="scientific">Viridothelium virens</name>
    <name type="common">Speckled blister lichen</name>
    <name type="synonym">Trypethelium virens</name>
    <dbReference type="NCBI Taxonomy" id="1048519"/>
    <lineage>
        <taxon>Eukaryota</taxon>
        <taxon>Fungi</taxon>
        <taxon>Dikarya</taxon>
        <taxon>Ascomycota</taxon>
        <taxon>Pezizomycotina</taxon>
        <taxon>Dothideomycetes</taxon>
        <taxon>Dothideomycetes incertae sedis</taxon>
        <taxon>Trypetheliales</taxon>
        <taxon>Trypetheliaceae</taxon>
        <taxon>Viridothelium</taxon>
    </lineage>
</organism>
<sequence>MAAVNGGLSGNIKSPFFNANYDHHDIIRTWISAHDVPESFHYYFFTWAIRVAQNSKRPKGRIKPKEREILEGLSQDTVDGSTFVDWLVYYERDLWRKRNLKRTYTTYKDPNSITEDSIRERQQMLYDLLHQTIWDKKRKFRGLRTQRKKQRRLYDRRLRQTVAGVGTLSIQNHEASAQDTEMGDTGEGGAEIPETGLGKEDVL</sequence>
<accession>A0A6A6GX61</accession>
<dbReference type="EMBL" id="ML991843">
    <property type="protein sequence ID" value="KAF2230307.1"/>
    <property type="molecule type" value="Genomic_DNA"/>
</dbReference>
<name>A0A6A6GX61_VIRVR</name>
<dbReference type="AlphaFoldDB" id="A0A6A6GX61"/>
<evidence type="ECO:0000256" key="1">
    <source>
        <dbReference type="SAM" id="MobiDB-lite"/>
    </source>
</evidence>
<feature type="region of interest" description="Disordered" evidence="1">
    <location>
        <begin position="171"/>
        <end position="203"/>
    </location>
</feature>
<reference evidence="2" key="1">
    <citation type="journal article" date="2020" name="Stud. Mycol.">
        <title>101 Dothideomycetes genomes: a test case for predicting lifestyles and emergence of pathogens.</title>
        <authorList>
            <person name="Haridas S."/>
            <person name="Albert R."/>
            <person name="Binder M."/>
            <person name="Bloem J."/>
            <person name="Labutti K."/>
            <person name="Salamov A."/>
            <person name="Andreopoulos B."/>
            <person name="Baker S."/>
            <person name="Barry K."/>
            <person name="Bills G."/>
            <person name="Bluhm B."/>
            <person name="Cannon C."/>
            <person name="Castanera R."/>
            <person name="Culley D."/>
            <person name="Daum C."/>
            <person name="Ezra D."/>
            <person name="Gonzalez J."/>
            <person name="Henrissat B."/>
            <person name="Kuo A."/>
            <person name="Liang C."/>
            <person name="Lipzen A."/>
            <person name="Lutzoni F."/>
            <person name="Magnuson J."/>
            <person name="Mondo S."/>
            <person name="Nolan M."/>
            <person name="Ohm R."/>
            <person name="Pangilinan J."/>
            <person name="Park H.-J."/>
            <person name="Ramirez L."/>
            <person name="Alfaro M."/>
            <person name="Sun H."/>
            <person name="Tritt A."/>
            <person name="Yoshinaga Y."/>
            <person name="Zwiers L.-H."/>
            <person name="Turgeon B."/>
            <person name="Goodwin S."/>
            <person name="Spatafora J."/>
            <person name="Crous P."/>
            <person name="Grigoriev I."/>
        </authorList>
    </citation>
    <scope>NUCLEOTIDE SEQUENCE</scope>
    <source>
        <strain evidence="2">Tuck. ex Michener</strain>
    </source>
</reference>
<protein>
    <submittedName>
        <fullName evidence="2">Uncharacterized protein</fullName>
    </submittedName>
</protein>
<dbReference type="Proteomes" id="UP000800092">
    <property type="component" value="Unassembled WGS sequence"/>
</dbReference>
<keyword evidence="3" id="KW-1185">Reference proteome</keyword>
<evidence type="ECO:0000313" key="3">
    <source>
        <dbReference type="Proteomes" id="UP000800092"/>
    </source>
</evidence>
<evidence type="ECO:0000313" key="2">
    <source>
        <dbReference type="EMBL" id="KAF2230307.1"/>
    </source>
</evidence>